<evidence type="ECO:0000259" key="16">
    <source>
        <dbReference type="Pfam" id="PF07943"/>
    </source>
</evidence>
<evidence type="ECO:0000256" key="5">
    <source>
        <dbReference type="ARBA" id="ARBA00022645"/>
    </source>
</evidence>
<dbReference type="PRINTS" id="PR00725">
    <property type="entry name" value="DADACBPTASE1"/>
</dbReference>
<evidence type="ECO:0000259" key="15">
    <source>
        <dbReference type="Pfam" id="PF00768"/>
    </source>
</evidence>
<keyword evidence="5 17" id="KW-0121">Carboxypeptidase</keyword>
<keyword evidence="9" id="KW-0133">Cell shape</keyword>
<evidence type="ECO:0000256" key="4">
    <source>
        <dbReference type="ARBA" id="ARBA00012448"/>
    </source>
</evidence>
<dbReference type="GO" id="GO:0004180">
    <property type="term" value="F:carboxypeptidase activity"/>
    <property type="evidence" value="ECO:0007669"/>
    <property type="project" value="UniProtKB-KW"/>
</dbReference>
<dbReference type="InterPro" id="IPR015956">
    <property type="entry name" value="Peniciliin-bd_prot_C_sf"/>
</dbReference>
<evidence type="ECO:0000256" key="1">
    <source>
        <dbReference type="ARBA" id="ARBA00003217"/>
    </source>
</evidence>
<keyword evidence="11" id="KW-0961">Cell wall biogenesis/degradation</keyword>
<dbReference type="PANTHER" id="PTHR21581:SF33">
    <property type="entry name" value="D-ALANYL-D-ALANINE CARBOXYPEPTIDASE DACB"/>
    <property type="match status" value="1"/>
</dbReference>
<dbReference type="InterPro" id="IPR037167">
    <property type="entry name" value="Peptidase_S11_C_sf"/>
</dbReference>
<dbReference type="EMBL" id="JAAITA010000008">
    <property type="protein sequence ID" value="NSJ86160.1"/>
    <property type="molecule type" value="Genomic_DNA"/>
</dbReference>
<name>A0ABX2I750_BLAHA</name>
<feature type="domain" description="Peptidase S11 D-Ala-D-Ala carboxypeptidase A C-terminal" evidence="16">
    <location>
        <begin position="323"/>
        <end position="393"/>
    </location>
</feature>
<dbReference type="InterPro" id="IPR012907">
    <property type="entry name" value="Peptidase_S11_C"/>
</dbReference>
<keyword evidence="6" id="KW-0645">Protease</keyword>
<comment type="pathway">
    <text evidence="2">Cell wall biogenesis; peptidoglycan biosynthesis.</text>
</comment>
<accession>A0ABX2I750</accession>
<evidence type="ECO:0000256" key="12">
    <source>
        <dbReference type="ARBA" id="ARBA00034000"/>
    </source>
</evidence>
<dbReference type="EC" id="3.4.16.4" evidence="4"/>
<dbReference type="RefSeq" id="WP_173749187.1">
    <property type="nucleotide sequence ID" value="NZ_JAAITA010000008.1"/>
</dbReference>
<evidence type="ECO:0000256" key="6">
    <source>
        <dbReference type="ARBA" id="ARBA00022670"/>
    </source>
</evidence>
<protein>
    <recommendedName>
        <fullName evidence="4">serine-type D-Ala-D-Ala carboxypeptidase</fullName>
        <ecNumber evidence="4">3.4.16.4</ecNumber>
    </recommendedName>
</protein>
<dbReference type="SUPFAM" id="SSF69189">
    <property type="entry name" value="Penicillin-binding protein associated domain"/>
    <property type="match status" value="1"/>
</dbReference>
<evidence type="ECO:0000256" key="7">
    <source>
        <dbReference type="ARBA" id="ARBA00022729"/>
    </source>
</evidence>
<feature type="chain" id="PRO_5047308563" description="serine-type D-Ala-D-Ala carboxypeptidase" evidence="14">
    <location>
        <begin position="30"/>
        <end position="410"/>
    </location>
</feature>
<sequence length="410" mass="45531">MKKSRHPFLLLLTVAFCMEFFLTGTVCYADTEAKEVGNLYALSAVLMDGDSGRILYAKNGEEKRPMASTTKIMTCILVLENSRLDEAAEVSAYAASMPKVRLGVQPKERYLTGDLLYSLMLESHNDTAVVLAEHVAGSVEAFAALMNEKAEEIGCKDTWFITPNGLDAEEETKEGIWEHSTTAADLARILRYCISESPKREEFLAITGTPSYDFSDCDGKRTFSCRNHNAFLTMMEGALTGKTGFTAKAGYCYVGALKRDNRTFIVALLGCGWPNNKGYKWVDTRKLMEYGLKNYTLHPLSEAAKPSVPEELPVENGQSRILGEMREVPLVCSQGEDRQVLLKEGETIEVTYEGATGLSAPVKRGETIGRLTYATEGWIWKTEDITAKEDVDKITFDWCLKQTVKRFAAG</sequence>
<keyword evidence="7 14" id="KW-0732">Signal</keyword>
<evidence type="ECO:0000313" key="18">
    <source>
        <dbReference type="Proteomes" id="UP000822142"/>
    </source>
</evidence>
<comment type="similarity">
    <text evidence="3 13">Belongs to the peptidase S11 family.</text>
</comment>
<dbReference type="Gene3D" id="3.40.710.10">
    <property type="entry name" value="DD-peptidase/beta-lactamase superfamily"/>
    <property type="match status" value="1"/>
</dbReference>
<dbReference type="SUPFAM" id="SSF56601">
    <property type="entry name" value="beta-lactamase/transpeptidase-like"/>
    <property type="match status" value="1"/>
</dbReference>
<evidence type="ECO:0000256" key="2">
    <source>
        <dbReference type="ARBA" id="ARBA00004752"/>
    </source>
</evidence>
<evidence type="ECO:0000313" key="17">
    <source>
        <dbReference type="EMBL" id="NSJ86160.1"/>
    </source>
</evidence>
<comment type="caution">
    <text evidence="17">The sequence shown here is derived from an EMBL/GenBank/DDBJ whole genome shotgun (WGS) entry which is preliminary data.</text>
</comment>
<evidence type="ECO:0000256" key="9">
    <source>
        <dbReference type="ARBA" id="ARBA00022960"/>
    </source>
</evidence>
<dbReference type="Pfam" id="PF00768">
    <property type="entry name" value="Peptidase_S11"/>
    <property type="match status" value="1"/>
</dbReference>
<organism evidence="17 18">
    <name type="scientific">Blautia hansenii</name>
    <name type="common">Ruminococcus hansenii</name>
    <dbReference type="NCBI Taxonomy" id="1322"/>
    <lineage>
        <taxon>Bacteria</taxon>
        <taxon>Bacillati</taxon>
        <taxon>Bacillota</taxon>
        <taxon>Clostridia</taxon>
        <taxon>Lachnospirales</taxon>
        <taxon>Lachnospiraceae</taxon>
        <taxon>Blautia</taxon>
    </lineage>
</organism>
<dbReference type="Gene3D" id="2.60.410.10">
    <property type="entry name" value="D-Ala-D-Ala carboxypeptidase, C-terminal domain"/>
    <property type="match status" value="1"/>
</dbReference>
<dbReference type="PANTHER" id="PTHR21581">
    <property type="entry name" value="D-ALANYL-D-ALANINE CARBOXYPEPTIDASE"/>
    <property type="match status" value="1"/>
</dbReference>
<comment type="function">
    <text evidence="1">Removes C-terminal D-alanyl residues from sugar-peptide cell wall precursors.</text>
</comment>
<proteinExistence type="inferred from homology"/>
<reference evidence="17 18" key="1">
    <citation type="journal article" date="2020" name="Cell Host Microbe">
        <title>Functional and Genomic Variation between Human-Derived Isolates of Lachnospiraceae Reveals Inter- and Intra-Species Diversity.</title>
        <authorList>
            <person name="Sorbara M.T."/>
            <person name="Littmann E.R."/>
            <person name="Fontana E."/>
            <person name="Moody T.U."/>
            <person name="Kohout C.E."/>
            <person name="Gjonbalaj M."/>
            <person name="Eaton V."/>
            <person name="Seok R."/>
            <person name="Leiner I.M."/>
            <person name="Pamer E.G."/>
        </authorList>
    </citation>
    <scope>NUCLEOTIDE SEQUENCE [LARGE SCALE GENOMIC DNA]</scope>
    <source>
        <strain evidence="17 18">MSK.15.26</strain>
    </source>
</reference>
<evidence type="ECO:0000256" key="11">
    <source>
        <dbReference type="ARBA" id="ARBA00023316"/>
    </source>
</evidence>
<feature type="signal peptide" evidence="14">
    <location>
        <begin position="1"/>
        <end position="29"/>
    </location>
</feature>
<keyword evidence="8" id="KW-0378">Hydrolase</keyword>
<gene>
    <name evidence="17" type="ORF">G5A70_08215</name>
</gene>
<evidence type="ECO:0000256" key="8">
    <source>
        <dbReference type="ARBA" id="ARBA00022801"/>
    </source>
</evidence>
<evidence type="ECO:0000256" key="10">
    <source>
        <dbReference type="ARBA" id="ARBA00022984"/>
    </source>
</evidence>
<evidence type="ECO:0000256" key="14">
    <source>
        <dbReference type="SAM" id="SignalP"/>
    </source>
</evidence>
<keyword evidence="18" id="KW-1185">Reference proteome</keyword>
<dbReference type="InterPro" id="IPR012338">
    <property type="entry name" value="Beta-lactam/transpept-like"/>
</dbReference>
<dbReference type="Proteomes" id="UP000822142">
    <property type="component" value="Unassembled WGS sequence"/>
</dbReference>
<keyword evidence="10" id="KW-0573">Peptidoglycan synthesis</keyword>
<evidence type="ECO:0000256" key="3">
    <source>
        <dbReference type="ARBA" id="ARBA00007164"/>
    </source>
</evidence>
<dbReference type="InterPro" id="IPR018044">
    <property type="entry name" value="Peptidase_S11"/>
</dbReference>
<dbReference type="InterPro" id="IPR001967">
    <property type="entry name" value="Peptidase_S11_N"/>
</dbReference>
<feature type="domain" description="Peptidase S11 D-alanyl-D-alanine carboxypeptidase A N-terminal" evidence="15">
    <location>
        <begin position="38"/>
        <end position="270"/>
    </location>
</feature>
<dbReference type="Pfam" id="PF07943">
    <property type="entry name" value="PBP5_C"/>
    <property type="match status" value="1"/>
</dbReference>
<comment type="catalytic activity">
    <reaction evidence="12">
        <text>Preferential cleavage: (Ac)2-L-Lys-D-Ala-|-D-Ala. Also transpeptidation of peptidyl-alanyl moieties that are N-acyl substituents of D-alanine.</text>
        <dbReference type="EC" id="3.4.16.4"/>
    </reaction>
</comment>
<evidence type="ECO:0000256" key="13">
    <source>
        <dbReference type="RuleBase" id="RU004016"/>
    </source>
</evidence>